<keyword evidence="3" id="KW-1185">Reference proteome</keyword>
<sequence>MRRLRRRAARYGRRIARYAGPLFVFTIVGSTGFVLVAAYLMTNP</sequence>
<evidence type="ECO:0008006" key="4">
    <source>
        <dbReference type="Google" id="ProtNLM"/>
    </source>
</evidence>
<evidence type="ECO:0000313" key="2">
    <source>
        <dbReference type="EMBL" id="MCS0601066.1"/>
    </source>
</evidence>
<reference evidence="2 3" key="1">
    <citation type="submission" date="2022-08" db="EMBL/GenBank/DDBJ databases">
        <authorList>
            <person name="Somphong A."/>
            <person name="Phongsopitanun W."/>
        </authorList>
    </citation>
    <scope>NUCLEOTIDE SEQUENCE [LARGE SCALE GENOMIC DNA]</scope>
    <source>
        <strain evidence="2 3">LP11</strain>
    </source>
</reference>
<proteinExistence type="predicted"/>
<dbReference type="Proteomes" id="UP001205612">
    <property type="component" value="Unassembled WGS sequence"/>
</dbReference>
<gene>
    <name evidence="2" type="ORF">NX794_07455</name>
</gene>
<dbReference type="EMBL" id="JANUGP010000004">
    <property type="protein sequence ID" value="MCS0601066.1"/>
    <property type="molecule type" value="Genomic_DNA"/>
</dbReference>
<accession>A0ABT2AY53</accession>
<keyword evidence="1" id="KW-0812">Transmembrane</keyword>
<keyword evidence="1" id="KW-0472">Membrane</keyword>
<dbReference type="RefSeq" id="WP_258777433.1">
    <property type="nucleotide sequence ID" value="NZ_JANUGP010000004.1"/>
</dbReference>
<evidence type="ECO:0000256" key="1">
    <source>
        <dbReference type="SAM" id="Phobius"/>
    </source>
</evidence>
<protein>
    <recommendedName>
        <fullName evidence="4">Integral membrane protein</fullName>
    </recommendedName>
</protein>
<feature type="transmembrane region" description="Helical" evidence="1">
    <location>
        <begin position="21"/>
        <end position="41"/>
    </location>
</feature>
<comment type="caution">
    <text evidence="2">The sequence shown here is derived from an EMBL/GenBank/DDBJ whole genome shotgun (WGS) entry which is preliminary data.</text>
</comment>
<keyword evidence="1" id="KW-1133">Transmembrane helix</keyword>
<name>A0ABT2AY53_9ACTN</name>
<organism evidence="2 3">
    <name type="scientific">Streptomyces pyxinicus</name>
    <dbReference type="NCBI Taxonomy" id="2970331"/>
    <lineage>
        <taxon>Bacteria</taxon>
        <taxon>Bacillati</taxon>
        <taxon>Actinomycetota</taxon>
        <taxon>Actinomycetes</taxon>
        <taxon>Kitasatosporales</taxon>
        <taxon>Streptomycetaceae</taxon>
        <taxon>Streptomyces</taxon>
    </lineage>
</organism>
<evidence type="ECO:0000313" key="3">
    <source>
        <dbReference type="Proteomes" id="UP001205612"/>
    </source>
</evidence>